<proteinExistence type="predicted"/>
<feature type="compositionally biased region" description="Low complexity" evidence="1">
    <location>
        <begin position="387"/>
        <end position="402"/>
    </location>
</feature>
<dbReference type="Proteomes" id="UP000002630">
    <property type="component" value="Linkage Group LG07"/>
</dbReference>
<feature type="compositionally biased region" description="Low complexity" evidence="1">
    <location>
        <begin position="287"/>
        <end position="306"/>
    </location>
</feature>
<keyword evidence="4" id="KW-1185">Reference proteome</keyword>
<feature type="transmembrane region" description="Helical" evidence="2">
    <location>
        <begin position="42"/>
        <end position="64"/>
    </location>
</feature>
<feature type="compositionally biased region" description="Low complexity" evidence="1">
    <location>
        <begin position="776"/>
        <end position="785"/>
    </location>
</feature>
<feature type="transmembrane region" description="Helical" evidence="2">
    <location>
        <begin position="113"/>
        <end position="132"/>
    </location>
</feature>
<feature type="region of interest" description="Disordered" evidence="1">
    <location>
        <begin position="618"/>
        <end position="646"/>
    </location>
</feature>
<feature type="transmembrane region" description="Helical" evidence="2">
    <location>
        <begin position="76"/>
        <end position="101"/>
    </location>
</feature>
<feature type="region of interest" description="Disordered" evidence="1">
    <location>
        <begin position="278"/>
        <end position="472"/>
    </location>
</feature>
<feature type="region of interest" description="Disordered" evidence="1">
    <location>
        <begin position="496"/>
        <end position="535"/>
    </location>
</feature>
<feature type="compositionally biased region" description="Basic residues" evidence="1">
    <location>
        <begin position="721"/>
        <end position="730"/>
    </location>
</feature>
<dbReference type="OrthoDB" id="10436142at2759"/>
<feature type="region of interest" description="Disordered" evidence="1">
    <location>
        <begin position="673"/>
        <end position="738"/>
    </location>
</feature>
<feature type="compositionally biased region" description="Basic and acidic residues" evidence="1">
    <location>
        <begin position="634"/>
        <end position="645"/>
    </location>
</feature>
<feature type="compositionally biased region" description="Low complexity" evidence="1">
    <location>
        <begin position="618"/>
        <end position="633"/>
    </location>
</feature>
<sequence length="863" mass="87935">MPAPGFAALFEVAALGAALTVASVVGSRFVVRWHQCSGTADLSAAVSGLAAALLTLFLCLNGLAYWFNGIGGYDCLAFSTVMGASLSASNAMAFIHLFILSNSMHRANSRWKHFRWLGVIITVFHWVALVALEGTRTAGKEEHGGCAGESRCVTDVDGLALAVKWVAQLLNQLFQTVAFLVPLRMPVAGAANGVRLFSGGLKATGSCRKCLNISVWQTIISEGLSLVMTITVAGIALAKAKGGLGNTPVFAVEVLDNIVNLAAIFYAVHRRYSSGPIRRLPPVVDMSPESSGHGSLSRSSSNSRGQSPPPAVPSSNLPPKSEAPAAPAAPSTILPLSSGTPSAAAGPLSSLLPASGTPFTAAAPSPSSPPPSRTPSVVAGPSPSSPPLTGTPSVGPGPSPSSIASARTPGVAEVSPSSSRGTPYTARARGAVEKGSGSGRYGRPVGALYFASRTTKNMRRTPGSSSSGTALGNADGAVVNTGIAIARSMPPRSMSARAAGAKHDESTSAVRSASTASLTTGGGGTAAAGGTAADRIPSRCSSISTMPAAAPELAGDDREPGAAVATSRLGIPDAVVTAAPWKWHQQPGLTKLQRPLRSTNNWASSRLMKVALATDASSGSFSAVSSETTSSSSPERHAEAHKKMATETPDGVRIAAAAAAAAAAHTVVWPLPLNASSRASPPSGGKRHARLSARTLASSPSAAKVRAEKKEARRTGSGSRRNWHHKKRAKKVTETESETLITAASATAASGGRPPSSFLWREVGLQGTCSHPEAPDAPASAASAATTNDVGAHAAETCKRPPLERRTSSSATNRSRYSAAAWSAFSAASWCSSSFDGNDNQRGAPAATVRSPASFYEGNDSNG</sequence>
<dbReference type="EMBL" id="FN649137">
    <property type="protein sequence ID" value="CBN73917.1"/>
    <property type="molecule type" value="Genomic_DNA"/>
</dbReference>
<feature type="transmembrane region" description="Helical" evidence="2">
    <location>
        <begin position="6"/>
        <end position="30"/>
    </location>
</feature>
<feature type="region of interest" description="Disordered" evidence="1">
    <location>
        <begin position="767"/>
        <end position="814"/>
    </location>
</feature>
<dbReference type="EMBL" id="FN649732">
    <property type="protein sequence ID" value="CBN73917.1"/>
    <property type="molecule type" value="Genomic_DNA"/>
</dbReference>
<name>D8LTM0_ECTSI</name>
<evidence type="ECO:0000313" key="4">
    <source>
        <dbReference type="Proteomes" id="UP000002630"/>
    </source>
</evidence>
<accession>D8LTM0</accession>
<feature type="compositionally biased region" description="Basic and acidic residues" evidence="1">
    <location>
        <begin position="705"/>
        <end position="714"/>
    </location>
</feature>
<feature type="region of interest" description="Disordered" evidence="1">
    <location>
        <begin position="836"/>
        <end position="863"/>
    </location>
</feature>
<dbReference type="AlphaFoldDB" id="D8LTM0"/>
<evidence type="ECO:0000256" key="2">
    <source>
        <dbReference type="SAM" id="Phobius"/>
    </source>
</evidence>
<keyword evidence="2" id="KW-1133">Transmembrane helix</keyword>
<organism evidence="3 4">
    <name type="scientific">Ectocarpus siliculosus</name>
    <name type="common">Brown alga</name>
    <name type="synonym">Conferva siliculosa</name>
    <dbReference type="NCBI Taxonomy" id="2880"/>
    <lineage>
        <taxon>Eukaryota</taxon>
        <taxon>Sar</taxon>
        <taxon>Stramenopiles</taxon>
        <taxon>Ochrophyta</taxon>
        <taxon>PX clade</taxon>
        <taxon>Phaeophyceae</taxon>
        <taxon>Ectocarpales</taxon>
        <taxon>Ectocarpaceae</taxon>
        <taxon>Ectocarpus</taxon>
    </lineage>
</organism>
<evidence type="ECO:0000313" key="3">
    <source>
        <dbReference type="EMBL" id="CBN73917.1"/>
    </source>
</evidence>
<keyword evidence="2" id="KW-0472">Membrane</keyword>
<gene>
    <name evidence="3" type="ORF">Esi_0009_0043</name>
</gene>
<feature type="compositionally biased region" description="Low complexity" evidence="1">
    <location>
        <begin position="507"/>
        <end position="519"/>
    </location>
</feature>
<evidence type="ECO:0000256" key="1">
    <source>
        <dbReference type="SAM" id="MobiDB-lite"/>
    </source>
</evidence>
<feature type="compositionally biased region" description="Basic and acidic residues" evidence="1">
    <location>
        <begin position="796"/>
        <end position="807"/>
    </location>
</feature>
<feature type="compositionally biased region" description="Low complexity" evidence="1">
    <location>
        <begin position="313"/>
        <end position="365"/>
    </location>
</feature>
<protein>
    <submittedName>
        <fullName evidence="3">Uncharacterized protein</fullName>
    </submittedName>
</protein>
<reference evidence="3 4" key="1">
    <citation type="journal article" date="2010" name="Nature">
        <title>The Ectocarpus genome and the independent evolution of multicellularity in brown algae.</title>
        <authorList>
            <person name="Cock J.M."/>
            <person name="Sterck L."/>
            <person name="Rouze P."/>
            <person name="Scornet D."/>
            <person name="Allen A.E."/>
            <person name="Amoutzias G."/>
            <person name="Anthouard V."/>
            <person name="Artiguenave F."/>
            <person name="Aury J.M."/>
            <person name="Badger J.H."/>
            <person name="Beszteri B."/>
            <person name="Billiau K."/>
            <person name="Bonnet E."/>
            <person name="Bothwell J.H."/>
            <person name="Bowler C."/>
            <person name="Boyen C."/>
            <person name="Brownlee C."/>
            <person name="Carrano C.J."/>
            <person name="Charrier B."/>
            <person name="Cho G.Y."/>
            <person name="Coelho S.M."/>
            <person name="Collen J."/>
            <person name="Corre E."/>
            <person name="Da Silva C."/>
            <person name="Delage L."/>
            <person name="Delaroque N."/>
            <person name="Dittami S.M."/>
            <person name="Doulbeau S."/>
            <person name="Elias M."/>
            <person name="Farnham G."/>
            <person name="Gachon C.M."/>
            <person name="Gschloessl B."/>
            <person name="Heesch S."/>
            <person name="Jabbari K."/>
            <person name="Jubin C."/>
            <person name="Kawai H."/>
            <person name="Kimura K."/>
            <person name="Kloareg B."/>
            <person name="Kupper F.C."/>
            <person name="Lang D."/>
            <person name="Le Bail A."/>
            <person name="Leblanc C."/>
            <person name="Lerouge P."/>
            <person name="Lohr M."/>
            <person name="Lopez P.J."/>
            <person name="Martens C."/>
            <person name="Maumus F."/>
            <person name="Michel G."/>
            <person name="Miranda-Saavedra D."/>
            <person name="Morales J."/>
            <person name="Moreau H."/>
            <person name="Motomura T."/>
            <person name="Nagasato C."/>
            <person name="Napoli C.A."/>
            <person name="Nelson D.R."/>
            <person name="Nyvall-Collen P."/>
            <person name="Peters A.F."/>
            <person name="Pommier C."/>
            <person name="Potin P."/>
            <person name="Poulain J."/>
            <person name="Quesneville H."/>
            <person name="Read B."/>
            <person name="Rensing S.A."/>
            <person name="Ritter A."/>
            <person name="Rousvoal S."/>
            <person name="Samanta M."/>
            <person name="Samson G."/>
            <person name="Schroeder D.C."/>
            <person name="Segurens B."/>
            <person name="Strittmatter M."/>
            <person name="Tonon T."/>
            <person name="Tregear J.W."/>
            <person name="Valentin K."/>
            <person name="von Dassow P."/>
            <person name="Yamagishi T."/>
            <person name="Van de Peer Y."/>
            <person name="Wincker P."/>
        </authorList>
    </citation>
    <scope>NUCLEOTIDE SEQUENCE [LARGE SCALE GENOMIC DNA]</scope>
    <source>
        <strain evidence="4">Ec32 / CCAP1310/4</strain>
    </source>
</reference>
<keyword evidence="2" id="KW-0812">Transmembrane</keyword>
<dbReference type="InParanoid" id="D8LTM0"/>